<dbReference type="Proteomes" id="UP000759529">
    <property type="component" value="Unassembled WGS sequence"/>
</dbReference>
<dbReference type="PROSITE" id="PS51257">
    <property type="entry name" value="PROKAR_LIPOPROTEIN"/>
    <property type="match status" value="1"/>
</dbReference>
<dbReference type="EMBL" id="JACSOD020000289">
    <property type="protein sequence ID" value="MBM6497902.1"/>
    <property type="molecule type" value="Genomic_DNA"/>
</dbReference>
<evidence type="ECO:0000256" key="1">
    <source>
        <dbReference type="SAM" id="SignalP"/>
    </source>
</evidence>
<gene>
    <name evidence="3" type="ORF">H9X54_001065</name>
</gene>
<organism evidence="3 4">
    <name type="scientific">Flavobacterium macrobrachii</name>
    <dbReference type="NCBI Taxonomy" id="591204"/>
    <lineage>
        <taxon>Bacteria</taxon>
        <taxon>Pseudomonadati</taxon>
        <taxon>Bacteroidota</taxon>
        <taxon>Flavobacteriia</taxon>
        <taxon>Flavobacteriales</taxon>
        <taxon>Flavobacteriaceae</taxon>
        <taxon>Flavobacterium</taxon>
    </lineage>
</organism>
<dbReference type="PANTHER" id="PTHR31157">
    <property type="entry name" value="SCP DOMAIN-CONTAINING PROTEIN"/>
    <property type="match status" value="1"/>
</dbReference>
<dbReference type="CDD" id="cd05379">
    <property type="entry name" value="CAP_bacterial"/>
    <property type="match status" value="1"/>
</dbReference>
<feature type="chain" id="PRO_5045283807" evidence="1">
    <location>
        <begin position="24"/>
        <end position="166"/>
    </location>
</feature>
<comment type="caution">
    <text evidence="3">The sequence shown here is derived from an EMBL/GenBank/DDBJ whole genome shotgun (WGS) entry which is preliminary data.</text>
</comment>
<evidence type="ECO:0000259" key="2">
    <source>
        <dbReference type="Pfam" id="PF00188"/>
    </source>
</evidence>
<protein>
    <submittedName>
        <fullName evidence="3">CAP domain-containing protein</fullName>
    </submittedName>
</protein>
<sequence>MKAKMFRALLPLAILFTMVSCSSDDSETSVSKEAVVTNYDYNEVELRLVQLINNHRVSLGLNPLQVINHISYKSEGHNEYMIERQSVSHDNFYQRSQSIIETLGAEKVAENVAYNYMTAESAFAAWKNSPGHRANMEGDFTHFGISVSVDPQTNRKYYTNMFMKEK</sequence>
<keyword evidence="4" id="KW-1185">Reference proteome</keyword>
<dbReference type="Gene3D" id="3.40.33.10">
    <property type="entry name" value="CAP"/>
    <property type="match status" value="1"/>
</dbReference>
<dbReference type="PANTHER" id="PTHR31157:SF1">
    <property type="entry name" value="SCP DOMAIN-CONTAINING PROTEIN"/>
    <property type="match status" value="1"/>
</dbReference>
<keyword evidence="1" id="KW-0732">Signal</keyword>
<dbReference type="InterPro" id="IPR014044">
    <property type="entry name" value="CAP_dom"/>
</dbReference>
<accession>A0ABS2CSG8</accession>
<proteinExistence type="predicted"/>
<feature type="signal peptide" evidence="1">
    <location>
        <begin position="1"/>
        <end position="23"/>
    </location>
</feature>
<evidence type="ECO:0000313" key="4">
    <source>
        <dbReference type="Proteomes" id="UP000759529"/>
    </source>
</evidence>
<name>A0ABS2CSG8_9FLAO</name>
<dbReference type="InterPro" id="IPR035940">
    <property type="entry name" value="CAP_sf"/>
</dbReference>
<dbReference type="Pfam" id="PF00188">
    <property type="entry name" value="CAP"/>
    <property type="match status" value="1"/>
</dbReference>
<evidence type="ECO:0000313" key="3">
    <source>
        <dbReference type="EMBL" id="MBM6497902.1"/>
    </source>
</evidence>
<dbReference type="RefSeq" id="WP_187658771.1">
    <property type="nucleotide sequence ID" value="NZ_JACSOD020000289.1"/>
</dbReference>
<reference evidence="3 4" key="1">
    <citation type="submission" date="2021-02" db="EMBL/GenBank/DDBJ databases">
        <authorList>
            <person name="Jung H.S."/>
            <person name="Chun B.H."/>
            <person name="Jeon C.O."/>
        </authorList>
    </citation>
    <scope>NUCLEOTIDE SEQUENCE [LARGE SCALE GENOMIC DNA]</scope>
    <source>
        <strain evidence="3 4">LMG 25203</strain>
    </source>
</reference>
<feature type="domain" description="SCP" evidence="2">
    <location>
        <begin position="50"/>
        <end position="159"/>
    </location>
</feature>
<dbReference type="SUPFAM" id="SSF55797">
    <property type="entry name" value="PR-1-like"/>
    <property type="match status" value="1"/>
</dbReference>